<accession>A0A1B8QE51</accession>
<sequence>MSLAKKICGAWQMISLYTIAVLAVSGCHREPPSERAAVTLPVYHPELVEQGRVAYQNECEQCHTIRPGSNHKAPQLMRVYGAPAAQLKDYQYTDAMQAKAQQGWHWTAQNLDRYIADPHAAIPDTRMESEKITDPAERQAIIAYVSTLR</sequence>
<keyword evidence="1" id="KW-0813">Transport</keyword>
<name>A0A1B8QE51_9GAMM</name>
<reference evidence="8 9" key="1">
    <citation type="submission" date="2016-06" db="EMBL/GenBank/DDBJ databases">
        <title>Draft genome of Moraxella atlantae CCUG 66109.</title>
        <authorList>
            <person name="Salva-Serra F."/>
            <person name="Engstrom-Jakobsson H."/>
            <person name="Thorell K."/>
            <person name="Gonzales-Siles L."/>
            <person name="Karlsson R."/>
            <person name="Boulund F."/>
            <person name="Engstrand L."/>
            <person name="Kristiansson E."/>
            <person name="Moore E."/>
        </authorList>
    </citation>
    <scope>NUCLEOTIDE SEQUENCE [LARGE SCALE GENOMIC DNA]</scope>
    <source>
        <strain evidence="8 9">CCUG 66109</strain>
    </source>
</reference>
<keyword evidence="2 6" id="KW-0349">Heme</keyword>
<evidence type="ECO:0000313" key="9">
    <source>
        <dbReference type="Proteomes" id="UP000092508"/>
    </source>
</evidence>
<keyword evidence="5 6" id="KW-0408">Iron</keyword>
<dbReference type="InterPro" id="IPR002327">
    <property type="entry name" value="Cyt_c_1A/1B"/>
</dbReference>
<dbReference type="PANTHER" id="PTHR11961">
    <property type="entry name" value="CYTOCHROME C"/>
    <property type="match status" value="1"/>
</dbReference>
<protein>
    <recommendedName>
        <fullName evidence="7">Cytochrome c domain-containing protein</fullName>
    </recommendedName>
</protein>
<evidence type="ECO:0000313" key="8">
    <source>
        <dbReference type="EMBL" id="OBX79922.1"/>
    </source>
</evidence>
<evidence type="ECO:0000256" key="3">
    <source>
        <dbReference type="ARBA" id="ARBA00022723"/>
    </source>
</evidence>
<dbReference type="InterPro" id="IPR036909">
    <property type="entry name" value="Cyt_c-like_dom_sf"/>
</dbReference>
<proteinExistence type="predicted"/>
<dbReference type="PRINTS" id="PR00604">
    <property type="entry name" value="CYTCHRMECIAB"/>
</dbReference>
<dbReference type="GO" id="GO:0046872">
    <property type="term" value="F:metal ion binding"/>
    <property type="evidence" value="ECO:0007669"/>
    <property type="project" value="UniProtKB-KW"/>
</dbReference>
<evidence type="ECO:0000256" key="5">
    <source>
        <dbReference type="ARBA" id="ARBA00023004"/>
    </source>
</evidence>
<evidence type="ECO:0000256" key="4">
    <source>
        <dbReference type="ARBA" id="ARBA00022982"/>
    </source>
</evidence>
<dbReference type="SUPFAM" id="SSF46626">
    <property type="entry name" value="Cytochrome c"/>
    <property type="match status" value="1"/>
</dbReference>
<keyword evidence="4" id="KW-0249">Electron transport</keyword>
<organism evidence="8 9">
    <name type="scientific">Faucicola atlantae</name>
    <dbReference type="NCBI Taxonomy" id="34059"/>
    <lineage>
        <taxon>Bacteria</taxon>
        <taxon>Pseudomonadati</taxon>
        <taxon>Pseudomonadota</taxon>
        <taxon>Gammaproteobacteria</taxon>
        <taxon>Moraxellales</taxon>
        <taxon>Moraxellaceae</taxon>
        <taxon>Faucicola</taxon>
    </lineage>
</organism>
<dbReference type="EMBL" id="LZMZ01000009">
    <property type="protein sequence ID" value="OBX79922.1"/>
    <property type="molecule type" value="Genomic_DNA"/>
</dbReference>
<comment type="caution">
    <text evidence="8">The sequence shown here is derived from an EMBL/GenBank/DDBJ whole genome shotgun (WGS) entry which is preliminary data.</text>
</comment>
<dbReference type="OrthoDB" id="9805828at2"/>
<dbReference type="InterPro" id="IPR009056">
    <property type="entry name" value="Cyt_c-like_dom"/>
</dbReference>
<dbReference type="PROSITE" id="PS51257">
    <property type="entry name" value="PROKAR_LIPOPROTEIN"/>
    <property type="match status" value="1"/>
</dbReference>
<dbReference type="AlphaFoldDB" id="A0A1B8QE51"/>
<dbReference type="Gene3D" id="1.10.760.10">
    <property type="entry name" value="Cytochrome c-like domain"/>
    <property type="match status" value="1"/>
</dbReference>
<gene>
    <name evidence="8" type="ORF">A9308_04705</name>
</gene>
<evidence type="ECO:0000256" key="6">
    <source>
        <dbReference type="PROSITE-ProRule" id="PRU00433"/>
    </source>
</evidence>
<dbReference type="Pfam" id="PF00034">
    <property type="entry name" value="Cytochrom_C"/>
    <property type="match status" value="1"/>
</dbReference>
<dbReference type="Proteomes" id="UP000092508">
    <property type="component" value="Unassembled WGS sequence"/>
</dbReference>
<evidence type="ECO:0000256" key="2">
    <source>
        <dbReference type="ARBA" id="ARBA00022617"/>
    </source>
</evidence>
<dbReference type="PROSITE" id="PS51007">
    <property type="entry name" value="CYTC"/>
    <property type="match status" value="1"/>
</dbReference>
<evidence type="ECO:0000259" key="7">
    <source>
        <dbReference type="PROSITE" id="PS51007"/>
    </source>
</evidence>
<evidence type="ECO:0000256" key="1">
    <source>
        <dbReference type="ARBA" id="ARBA00022448"/>
    </source>
</evidence>
<dbReference type="GO" id="GO:0020037">
    <property type="term" value="F:heme binding"/>
    <property type="evidence" value="ECO:0007669"/>
    <property type="project" value="InterPro"/>
</dbReference>
<dbReference type="GO" id="GO:0009055">
    <property type="term" value="F:electron transfer activity"/>
    <property type="evidence" value="ECO:0007669"/>
    <property type="project" value="InterPro"/>
</dbReference>
<keyword evidence="3 6" id="KW-0479">Metal-binding</keyword>
<feature type="domain" description="Cytochrome c" evidence="7">
    <location>
        <begin position="46"/>
        <end position="149"/>
    </location>
</feature>
<dbReference type="STRING" id="34059.A9308_04705"/>